<proteinExistence type="predicted"/>
<reference evidence="3" key="1">
    <citation type="submission" date="2016-12" db="EMBL/GenBank/DDBJ databases">
        <title>Draft genome sequence of Roseomonas mucosa strain AU37, isolated from a peripheral intravenous catheter.</title>
        <authorList>
            <person name="Choudhury M.A."/>
            <person name="Sidjabat H.E."/>
            <person name="Wailan A.M."/>
            <person name="Zhang L."/>
            <person name="Marsh N.M."/>
            <person name="Rickard C.M."/>
            <person name="Davies M."/>
            <person name="Mcmillan D.J."/>
        </authorList>
    </citation>
    <scope>NUCLEOTIDE SEQUENCE [LARGE SCALE GENOMIC DNA]</scope>
    <source>
        <strain evidence="3">AU37</strain>
    </source>
</reference>
<accession>A0A1S8D912</accession>
<name>A0A1S8D912_9PROT</name>
<dbReference type="EMBL" id="LLWF02000002">
    <property type="protein sequence ID" value="ONH84876.1"/>
    <property type="molecule type" value="Genomic_DNA"/>
</dbReference>
<feature type="compositionally biased region" description="Polar residues" evidence="1">
    <location>
        <begin position="60"/>
        <end position="77"/>
    </location>
</feature>
<feature type="region of interest" description="Disordered" evidence="1">
    <location>
        <begin position="51"/>
        <end position="168"/>
    </location>
</feature>
<evidence type="ECO:0000313" key="3">
    <source>
        <dbReference type="EMBL" id="ONH84876.1"/>
    </source>
</evidence>
<evidence type="ECO:0000313" key="4">
    <source>
        <dbReference type="Proteomes" id="UP000054844"/>
    </source>
</evidence>
<sequence length="168" mass="16272">MRKTFRASLLFSALLLGSAGMAMAQGTVQGAVQGAVQGPAAGTAPGTVAGPAATAAMAPSQAQPGSQPRAHATSTAKTPVVHTDHAGGARHATRHEAASPAGTPEAAKAEGHAATAKHHRSGKASLSSHAAEQAPEAGQAPAGKAPGQVARSQPAPGPATEAPATRVN</sequence>
<feature type="signal peptide" evidence="2">
    <location>
        <begin position="1"/>
        <end position="24"/>
    </location>
</feature>
<organism evidence="3 4">
    <name type="scientific">Roseomonas mucosa</name>
    <dbReference type="NCBI Taxonomy" id="207340"/>
    <lineage>
        <taxon>Bacteria</taxon>
        <taxon>Pseudomonadati</taxon>
        <taxon>Pseudomonadota</taxon>
        <taxon>Alphaproteobacteria</taxon>
        <taxon>Acetobacterales</taxon>
        <taxon>Roseomonadaceae</taxon>
        <taxon>Roseomonas</taxon>
    </lineage>
</organism>
<evidence type="ECO:0000256" key="1">
    <source>
        <dbReference type="SAM" id="MobiDB-lite"/>
    </source>
</evidence>
<evidence type="ECO:0000256" key="2">
    <source>
        <dbReference type="SAM" id="SignalP"/>
    </source>
</evidence>
<keyword evidence="4" id="KW-1185">Reference proteome</keyword>
<dbReference type="Proteomes" id="UP000054844">
    <property type="component" value="Unassembled WGS sequence"/>
</dbReference>
<feature type="compositionally biased region" description="Low complexity" evidence="1">
    <location>
        <begin position="130"/>
        <end position="150"/>
    </location>
</feature>
<dbReference type="RefSeq" id="WP_076970016.1">
    <property type="nucleotide sequence ID" value="NZ_LLWF02000002.1"/>
</dbReference>
<gene>
    <name evidence="3" type="ORF">APZ41_001370</name>
</gene>
<dbReference type="AlphaFoldDB" id="A0A1S8D912"/>
<keyword evidence="2" id="KW-0732">Signal</keyword>
<feature type="compositionally biased region" description="Low complexity" evidence="1">
    <location>
        <begin position="158"/>
        <end position="168"/>
    </location>
</feature>
<protein>
    <submittedName>
        <fullName evidence="3">Uncharacterized protein</fullName>
    </submittedName>
</protein>
<feature type="chain" id="PRO_5012164745" evidence="2">
    <location>
        <begin position="25"/>
        <end position="168"/>
    </location>
</feature>
<comment type="caution">
    <text evidence="3">The sequence shown here is derived from an EMBL/GenBank/DDBJ whole genome shotgun (WGS) entry which is preliminary data.</text>
</comment>